<dbReference type="STRING" id="1034346.GCA_000313565_01465"/>
<keyword evidence="3" id="KW-1185">Reference proteome</keyword>
<proteinExistence type="predicted"/>
<dbReference type="Proteomes" id="UP000247612">
    <property type="component" value="Unassembled WGS sequence"/>
</dbReference>
<dbReference type="GeneID" id="94439349"/>
<protein>
    <submittedName>
        <fullName evidence="2">ComN-like post-transcriptional regulator</fullName>
    </submittedName>
</protein>
<reference evidence="2 3" key="1">
    <citation type="submission" date="2018-05" db="EMBL/GenBank/DDBJ databases">
        <title>Genomic Encyclopedia of Type Strains, Phase IV (KMG-IV): sequencing the most valuable type-strain genomes for metagenomic binning, comparative biology and taxonomic classification.</title>
        <authorList>
            <person name="Goeker M."/>
        </authorList>
    </citation>
    <scope>NUCLEOTIDE SEQUENCE [LARGE SCALE GENOMIC DNA]</scope>
    <source>
        <strain evidence="2 3">JC118</strain>
    </source>
</reference>
<accession>A0A2V2FWD4</accession>
<dbReference type="Proteomes" id="UP001276902">
    <property type="component" value="Unassembled WGS sequence"/>
</dbReference>
<dbReference type="EMBL" id="QJKH01000021">
    <property type="protein sequence ID" value="PXX75049.1"/>
    <property type="molecule type" value="Genomic_DNA"/>
</dbReference>
<sequence>MEKFDLQQNSQIDLAIAIKTNQLRREYLESLTAKQVRDTLFGFIWSLHTPKTLSEAVDDILKLNVNEVVAFLSNQAVVLGAQMSLDEFSDLFESSGIQK</sequence>
<dbReference type="AlphaFoldDB" id="A0A2V2FWD4"/>
<dbReference type="OrthoDB" id="1651643at2"/>
<dbReference type="EMBL" id="JALDAW010000011">
    <property type="protein sequence ID" value="MDY5167908.1"/>
    <property type="molecule type" value="Genomic_DNA"/>
</dbReference>
<organism evidence="2 3">
    <name type="scientific">Dielma fastidiosa</name>
    <dbReference type="NCBI Taxonomy" id="1034346"/>
    <lineage>
        <taxon>Bacteria</taxon>
        <taxon>Bacillati</taxon>
        <taxon>Bacillota</taxon>
        <taxon>Erysipelotrichia</taxon>
        <taxon>Erysipelotrichales</taxon>
        <taxon>Erysipelotrichaceae</taxon>
        <taxon>Dielma</taxon>
    </lineage>
</organism>
<gene>
    <name evidence="2" type="ORF">DES51_12132</name>
    <name evidence="1" type="ORF">MQE39_07245</name>
</gene>
<evidence type="ECO:0000313" key="3">
    <source>
        <dbReference type="Proteomes" id="UP000247612"/>
    </source>
</evidence>
<reference evidence="1" key="2">
    <citation type="submission" date="2022-03" db="EMBL/GenBank/DDBJ databases">
        <title>First case of bacteraemia caused by Dielma fastidiosa in a patient hospitalised with diverticulitis.</title>
        <authorList>
            <person name="Forman-Ankjaer B."/>
            <person name="Hvid-Jensen F."/>
            <person name="Kobel C.M."/>
            <person name="Greve T."/>
        </authorList>
    </citation>
    <scope>NUCLEOTIDE SEQUENCE</scope>
    <source>
        <strain evidence="1">AUH_DF_2021</strain>
    </source>
</reference>
<evidence type="ECO:0000313" key="1">
    <source>
        <dbReference type="EMBL" id="MDY5167908.1"/>
    </source>
</evidence>
<name>A0A2V2FWD4_9FIRM</name>
<dbReference type="Pfam" id="PF13797">
    <property type="entry name" value="Post_transc_reg"/>
    <property type="match status" value="1"/>
</dbReference>
<evidence type="ECO:0000313" key="2">
    <source>
        <dbReference type="EMBL" id="PXX75049.1"/>
    </source>
</evidence>
<dbReference type="InterPro" id="IPR025716">
    <property type="entry name" value="Post-transcriptional_regulator"/>
</dbReference>
<dbReference type="RefSeq" id="WP_022937768.1">
    <property type="nucleotide sequence ID" value="NZ_BAABZA010000001.1"/>
</dbReference>
<comment type="caution">
    <text evidence="2">The sequence shown here is derived from an EMBL/GenBank/DDBJ whole genome shotgun (WGS) entry which is preliminary data.</text>
</comment>